<comment type="similarity">
    <text evidence="2 10">Belongs to the SecG family.</text>
</comment>
<comment type="function">
    <text evidence="10">Involved in protein export. Participates in an early event of protein translocation.</text>
</comment>
<dbReference type="EMBL" id="FOXQ01000001">
    <property type="protein sequence ID" value="SFP64407.1"/>
    <property type="molecule type" value="Genomic_DNA"/>
</dbReference>
<keyword evidence="3 10" id="KW-0813">Transport</keyword>
<gene>
    <name evidence="12" type="ORF">SAMN05444277_101525</name>
</gene>
<feature type="region of interest" description="Disordered" evidence="11">
    <location>
        <begin position="78"/>
        <end position="118"/>
    </location>
</feature>
<evidence type="ECO:0000313" key="13">
    <source>
        <dbReference type="Proteomes" id="UP000199031"/>
    </source>
</evidence>
<evidence type="ECO:0000256" key="10">
    <source>
        <dbReference type="RuleBase" id="RU365087"/>
    </source>
</evidence>
<protein>
    <recommendedName>
        <fullName evidence="10">Protein-export membrane protein SecG</fullName>
    </recommendedName>
</protein>
<evidence type="ECO:0000256" key="11">
    <source>
        <dbReference type="SAM" id="MobiDB-lite"/>
    </source>
</evidence>
<dbReference type="GO" id="GO:0015450">
    <property type="term" value="F:protein-transporting ATPase activity"/>
    <property type="evidence" value="ECO:0007669"/>
    <property type="project" value="UniProtKB-UniRule"/>
</dbReference>
<evidence type="ECO:0000313" key="12">
    <source>
        <dbReference type="EMBL" id="SFP64407.1"/>
    </source>
</evidence>
<evidence type="ECO:0000256" key="3">
    <source>
        <dbReference type="ARBA" id="ARBA00022448"/>
    </source>
</evidence>
<evidence type="ECO:0000256" key="9">
    <source>
        <dbReference type="ARBA" id="ARBA00023136"/>
    </source>
</evidence>
<sequence length="118" mass="12222">MALILFILIVLVCIVLGLIILIQNPKGGGLSGSIAGFNSQFMGVKQTNDILDKGTWIFASALAVLSIVSVLLVSNVSGSGSNSLQDINTSTVPTQQAPANSQQQQAPSTLQLPADSNK</sequence>
<keyword evidence="6 10" id="KW-0653">Protein transport</keyword>
<proteinExistence type="inferred from homology"/>
<keyword evidence="4 10" id="KW-1003">Cell membrane</keyword>
<dbReference type="PANTHER" id="PTHR34182">
    <property type="entry name" value="PROTEIN-EXPORT MEMBRANE PROTEIN SECG"/>
    <property type="match status" value="1"/>
</dbReference>
<evidence type="ECO:0000256" key="5">
    <source>
        <dbReference type="ARBA" id="ARBA00022692"/>
    </source>
</evidence>
<feature type="compositionally biased region" description="Low complexity" evidence="11">
    <location>
        <begin position="93"/>
        <end position="109"/>
    </location>
</feature>
<comment type="caution">
    <text evidence="10">Lacks conserved residue(s) required for the propagation of feature annotation.</text>
</comment>
<evidence type="ECO:0000256" key="7">
    <source>
        <dbReference type="ARBA" id="ARBA00022989"/>
    </source>
</evidence>
<organism evidence="12 13">
    <name type="scientific">Parafilimonas terrae</name>
    <dbReference type="NCBI Taxonomy" id="1465490"/>
    <lineage>
        <taxon>Bacteria</taxon>
        <taxon>Pseudomonadati</taxon>
        <taxon>Bacteroidota</taxon>
        <taxon>Chitinophagia</taxon>
        <taxon>Chitinophagales</taxon>
        <taxon>Chitinophagaceae</taxon>
        <taxon>Parafilimonas</taxon>
    </lineage>
</organism>
<evidence type="ECO:0000256" key="2">
    <source>
        <dbReference type="ARBA" id="ARBA00008445"/>
    </source>
</evidence>
<keyword evidence="9 10" id="KW-0472">Membrane</keyword>
<keyword evidence="13" id="KW-1185">Reference proteome</keyword>
<dbReference type="InterPro" id="IPR004692">
    <property type="entry name" value="SecG"/>
</dbReference>
<keyword evidence="8 10" id="KW-0811">Translocation</keyword>
<evidence type="ECO:0000256" key="4">
    <source>
        <dbReference type="ARBA" id="ARBA00022475"/>
    </source>
</evidence>
<accession>A0A1I5S191</accession>
<keyword evidence="7 10" id="KW-1133">Transmembrane helix</keyword>
<evidence type="ECO:0000256" key="6">
    <source>
        <dbReference type="ARBA" id="ARBA00022927"/>
    </source>
</evidence>
<name>A0A1I5S191_9BACT</name>
<keyword evidence="5 10" id="KW-0812">Transmembrane</keyword>
<dbReference type="GO" id="GO:0043952">
    <property type="term" value="P:protein transport by the Sec complex"/>
    <property type="evidence" value="ECO:0007669"/>
    <property type="project" value="TreeGrafter"/>
</dbReference>
<reference evidence="12 13" key="1">
    <citation type="submission" date="2016-10" db="EMBL/GenBank/DDBJ databases">
        <authorList>
            <person name="de Groot N.N."/>
        </authorList>
    </citation>
    <scope>NUCLEOTIDE SEQUENCE [LARGE SCALE GENOMIC DNA]</scope>
    <source>
        <strain evidence="12 13">DSM 28286</strain>
    </source>
</reference>
<evidence type="ECO:0000256" key="1">
    <source>
        <dbReference type="ARBA" id="ARBA00004651"/>
    </source>
</evidence>
<dbReference type="Pfam" id="PF03840">
    <property type="entry name" value="SecG"/>
    <property type="match status" value="1"/>
</dbReference>
<dbReference type="PANTHER" id="PTHR34182:SF1">
    <property type="entry name" value="PROTEIN-EXPORT MEMBRANE PROTEIN SECG"/>
    <property type="match status" value="1"/>
</dbReference>
<dbReference type="AlphaFoldDB" id="A0A1I5S191"/>
<feature type="transmembrane region" description="Helical" evidence="10">
    <location>
        <begin position="55"/>
        <end position="73"/>
    </location>
</feature>
<dbReference type="GO" id="GO:0009306">
    <property type="term" value="P:protein secretion"/>
    <property type="evidence" value="ECO:0007669"/>
    <property type="project" value="UniProtKB-UniRule"/>
</dbReference>
<dbReference type="STRING" id="1465490.SAMN05444277_101525"/>
<dbReference type="RefSeq" id="WP_090654193.1">
    <property type="nucleotide sequence ID" value="NZ_FOXQ01000001.1"/>
</dbReference>
<comment type="subcellular location">
    <subcellularLocation>
        <location evidence="1 10">Cell membrane</location>
        <topology evidence="1 10">Multi-pass membrane protein</topology>
    </subcellularLocation>
</comment>
<dbReference type="GO" id="GO:0065002">
    <property type="term" value="P:intracellular protein transmembrane transport"/>
    <property type="evidence" value="ECO:0007669"/>
    <property type="project" value="TreeGrafter"/>
</dbReference>
<dbReference type="NCBIfam" id="TIGR00810">
    <property type="entry name" value="secG"/>
    <property type="match status" value="1"/>
</dbReference>
<dbReference type="OrthoDB" id="1122493at2"/>
<evidence type="ECO:0000256" key="8">
    <source>
        <dbReference type="ARBA" id="ARBA00023010"/>
    </source>
</evidence>
<dbReference type="Proteomes" id="UP000199031">
    <property type="component" value="Unassembled WGS sequence"/>
</dbReference>
<dbReference type="GO" id="GO:0005886">
    <property type="term" value="C:plasma membrane"/>
    <property type="evidence" value="ECO:0007669"/>
    <property type="project" value="UniProtKB-SubCell"/>
</dbReference>